<protein>
    <submittedName>
        <fullName evidence="1">Uncharacterized protein</fullName>
    </submittedName>
</protein>
<dbReference type="Proteomes" id="UP000436088">
    <property type="component" value="Unassembled WGS sequence"/>
</dbReference>
<evidence type="ECO:0000313" key="2">
    <source>
        <dbReference type="Proteomes" id="UP000436088"/>
    </source>
</evidence>
<comment type="caution">
    <text evidence="1">The sequence shown here is derived from an EMBL/GenBank/DDBJ whole genome shotgun (WGS) entry which is preliminary data.</text>
</comment>
<organism evidence="1 2">
    <name type="scientific">Hibiscus syriacus</name>
    <name type="common">Rose of Sharon</name>
    <dbReference type="NCBI Taxonomy" id="106335"/>
    <lineage>
        <taxon>Eukaryota</taxon>
        <taxon>Viridiplantae</taxon>
        <taxon>Streptophyta</taxon>
        <taxon>Embryophyta</taxon>
        <taxon>Tracheophyta</taxon>
        <taxon>Spermatophyta</taxon>
        <taxon>Magnoliopsida</taxon>
        <taxon>eudicotyledons</taxon>
        <taxon>Gunneridae</taxon>
        <taxon>Pentapetalae</taxon>
        <taxon>rosids</taxon>
        <taxon>malvids</taxon>
        <taxon>Malvales</taxon>
        <taxon>Malvaceae</taxon>
        <taxon>Malvoideae</taxon>
        <taxon>Hibiscus</taxon>
    </lineage>
</organism>
<reference evidence="1" key="1">
    <citation type="submission" date="2019-09" db="EMBL/GenBank/DDBJ databases">
        <title>Draft genome information of white flower Hibiscus syriacus.</title>
        <authorList>
            <person name="Kim Y.-M."/>
        </authorList>
    </citation>
    <scope>NUCLEOTIDE SEQUENCE [LARGE SCALE GENOMIC DNA]</scope>
    <source>
        <strain evidence="1">YM2019G1</strain>
    </source>
</reference>
<dbReference type="AlphaFoldDB" id="A0A6A3CDE5"/>
<accession>A0A6A3CDE5</accession>
<sequence length="112" mass="12497">MGNCWNLLRPSEGCCLRGVERESKQKVVRAVRADGKTLEFKADDLLSFVADTRRAGGVKRIKVVITKQELQKLLSKQISVAEVITAGLDKRNGSSSPRCWKPKLESILELNE</sequence>
<name>A0A6A3CDE5_HIBSY</name>
<proteinExistence type="predicted"/>
<gene>
    <name evidence="1" type="ORF">F3Y22_tig00005465pilonHSYRG00097</name>
</gene>
<evidence type="ECO:0000313" key="1">
    <source>
        <dbReference type="EMBL" id="KAE8727355.1"/>
    </source>
</evidence>
<dbReference type="PANTHER" id="PTHR33148">
    <property type="entry name" value="PLASTID MOVEMENT IMPAIRED PROTEIN-RELATED"/>
    <property type="match status" value="1"/>
</dbReference>
<keyword evidence="2" id="KW-1185">Reference proteome</keyword>
<dbReference type="EMBL" id="VEPZ02000308">
    <property type="protein sequence ID" value="KAE8727355.1"/>
    <property type="molecule type" value="Genomic_DNA"/>
</dbReference>
<dbReference type="PANTHER" id="PTHR33148:SF2">
    <property type="entry name" value="DUF4228 DOMAIN-CONTAINING PROTEIN"/>
    <property type="match status" value="1"/>
</dbReference>